<name>A0ABP9VHY3_9BACT</name>
<organism evidence="1 2">
    <name type="scientific">Novipirellula caenicola</name>
    <dbReference type="NCBI Taxonomy" id="1536901"/>
    <lineage>
        <taxon>Bacteria</taxon>
        <taxon>Pseudomonadati</taxon>
        <taxon>Planctomycetota</taxon>
        <taxon>Planctomycetia</taxon>
        <taxon>Pirellulales</taxon>
        <taxon>Pirellulaceae</taxon>
        <taxon>Novipirellula</taxon>
    </lineage>
</organism>
<evidence type="ECO:0000313" key="1">
    <source>
        <dbReference type="EMBL" id="GAA5504822.1"/>
    </source>
</evidence>
<dbReference type="EMBL" id="BAABRO010000001">
    <property type="protein sequence ID" value="GAA5504822.1"/>
    <property type="molecule type" value="Genomic_DNA"/>
</dbReference>
<sequence>MSSPRGIRACGAVIHDENAVEGGRRVSGPITLPQRNAEDFVTEFNRVYASIGWTIQRLAGKQPSPPSDEPEATA</sequence>
<protein>
    <submittedName>
        <fullName evidence="1">Uncharacterized protein</fullName>
    </submittedName>
</protein>
<dbReference type="Proteomes" id="UP001416858">
    <property type="component" value="Unassembled WGS sequence"/>
</dbReference>
<gene>
    <name evidence="1" type="ORF">Rcae01_00261</name>
</gene>
<proteinExistence type="predicted"/>
<comment type="caution">
    <text evidence="1">The sequence shown here is derived from an EMBL/GenBank/DDBJ whole genome shotgun (WGS) entry which is preliminary data.</text>
</comment>
<evidence type="ECO:0000313" key="2">
    <source>
        <dbReference type="Proteomes" id="UP001416858"/>
    </source>
</evidence>
<dbReference type="RefSeq" id="WP_345681897.1">
    <property type="nucleotide sequence ID" value="NZ_BAABRO010000001.1"/>
</dbReference>
<accession>A0ABP9VHY3</accession>
<reference evidence="1 2" key="1">
    <citation type="submission" date="2024-02" db="EMBL/GenBank/DDBJ databases">
        <title>Rhodopirellula caenicola NBRC 110016.</title>
        <authorList>
            <person name="Ichikawa N."/>
            <person name="Katano-Makiyama Y."/>
            <person name="Hidaka K."/>
        </authorList>
    </citation>
    <scope>NUCLEOTIDE SEQUENCE [LARGE SCALE GENOMIC DNA]</scope>
    <source>
        <strain evidence="1 2">NBRC 110016</strain>
    </source>
</reference>
<keyword evidence="2" id="KW-1185">Reference proteome</keyword>